<dbReference type="InterPro" id="IPR030476">
    <property type="entry name" value="Pentaxin_CS"/>
</dbReference>
<dbReference type="SMART" id="SM00607">
    <property type="entry name" value="FTP"/>
    <property type="match status" value="3"/>
</dbReference>
<dbReference type="Gene3D" id="2.60.120.200">
    <property type="match status" value="1"/>
</dbReference>
<dbReference type="SUPFAM" id="SSF49785">
    <property type="entry name" value="Galactose-binding domain-like"/>
    <property type="match status" value="4"/>
</dbReference>
<protein>
    <submittedName>
        <fullName evidence="10">Transducin-like enhancer protein 1</fullName>
    </submittedName>
</protein>
<accession>A0A4D9EAW7</accession>
<dbReference type="Proteomes" id="UP000297703">
    <property type="component" value="Unassembled WGS sequence"/>
</dbReference>
<dbReference type="PROSITE" id="PS51828">
    <property type="entry name" value="PTX_2"/>
    <property type="match status" value="1"/>
</dbReference>
<evidence type="ECO:0000256" key="7">
    <source>
        <dbReference type="ARBA" id="ARBA00023157"/>
    </source>
</evidence>
<comment type="caution">
    <text evidence="8">Lacks conserved residue(s) required for the propagation of feature annotation.</text>
</comment>
<dbReference type="AlphaFoldDB" id="A0A4D9EAW7"/>
<reference evidence="10 11" key="1">
    <citation type="submission" date="2019-04" db="EMBL/GenBank/DDBJ databases">
        <title>Draft genome of the big-headed turtle Platysternon megacephalum.</title>
        <authorList>
            <person name="Gong S."/>
        </authorList>
    </citation>
    <scope>NUCLEOTIDE SEQUENCE [LARGE SCALE GENOMIC DNA]</scope>
    <source>
        <strain evidence="10">DO16091913</strain>
        <tissue evidence="10">Muscle</tissue>
    </source>
</reference>
<proteinExistence type="inferred from homology"/>
<keyword evidence="7" id="KW-1015">Disulfide bond</keyword>
<dbReference type="InterPro" id="IPR006585">
    <property type="entry name" value="FTP1"/>
</dbReference>
<dbReference type="SMART" id="SM00159">
    <property type="entry name" value="PTX"/>
    <property type="match status" value="1"/>
</dbReference>
<dbReference type="OrthoDB" id="547680at2759"/>
<evidence type="ECO:0000256" key="5">
    <source>
        <dbReference type="ARBA" id="ARBA00022734"/>
    </source>
</evidence>
<keyword evidence="5" id="KW-0430">Lectin</keyword>
<evidence type="ECO:0000313" key="10">
    <source>
        <dbReference type="EMBL" id="TFK07226.1"/>
    </source>
</evidence>
<comment type="similarity">
    <text evidence="2">Belongs to the fucolectin family.</text>
</comment>
<evidence type="ECO:0000313" key="11">
    <source>
        <dbReference type="Proteomes" id="UP000297703"/>
    </source>
</evidence>
<dbReference type="Pfam" id="PF22633">
    <property type="entry name" value="F5_F8_type_C_2"/>
    <property type="match status" value="3"/>
</dbReference>
<dbReference type="GO" id="GO:0001868">
    <property type="term" value="P:regulation of complement activation, lectin pathway"/>
    <property type="evidence" value="ECO:0007669"/>
    <property type="project" value="UniProtKB-ARBA"/>
</dbReference>
<dbReference type="SUPFAM" id="SSF49899">
    <property type="entry name" value="Concanavalin A-like lectins/glucanases"/>
    <property type="match status" value="1"/>
</dbReference>
<comment type="subunit">
    <text evidence="3">Homotrimer.</text>
</comment>
<organism evidence="10 11">
    <name type="scientific">Platysternon megacephalum</name>
    <name type="common">big-headed turtle</name>
    <dbReference type="NCBI Taxonomy" id="55544"/>
    <lineage>
        <taxon>Eukaryota</taxon>
        <taxon>Metazoa</taxon>
        <taxon>Chordata</taxon>
        <taxon>Craniata</taxon>
        <taxon>Vertebrata</taxon>
        <taxon>Euteleostomi</taxon>
        <taxon>Archelosauria</taxon>
        <taxon>Testudinata</taxon>
        <taxon>Testudines</taxon>
        <taxon>Cryptodira</taxon>
        <taxon>Durocryptodira</taxon>
        <taxon>Testudinoidea</taxon>
        <taxon>Platysternidae</taxon>
        <taxon>Platysternon</taxon>
    </lineage>
</organism>
<comment type="caution">
    <text evidence="10">The sequence shown here is derived from an EMBL/GenBank/DDBJ whole genome shotgun (WGS) entry which is preliminary data.</text>
</comment>
<dbReference type="EMBL" id="QXTE01000087">
    <property type="protein sequence ID" value="TFK07226.1"/>
    <property type="molecule type" value="Genomic_DNA"/>
</dbReference>
<comment type="function">
    <text evidence="1">Acts as a defensive agent. Recognizes blood group fucosylated oligosaccharides including A, B, H and Lewis B-type antigens. Does not recognize Lewis A antigen and has low affinity for monovalent haptens.</text>
</comment>
<evidence type="ECO:0000256" key="2">
    <source>
        <dbReference type="ARBA" id="ARBA00010147"/>
    </source>
</evidence>
<dbReference type="PANTHER" id="PTHR45713">
    <property type="entry name" value="FTP DOMAIN-CONTAINING PROTEIN"/>
    <property type="match status" value="1"/>
</dbReference>
<dbReference type="PANTHER" id="PTHR45713:SF20">
    <property type="entry name" value="FUCOLECTIN TACHYLECTIN-4 PENTRAXIN-1 DOMAIN-CONTAINING PROTEIN"/>
    <property type="match status" value="1"/>
</dbReference>
<evidence type="ECO:0000256" key="3">
    <source>
        <dbReference type="ARBA" id="ARBA00011233"/>
    </source>
</evidence>
<evidence type="ECO:0000256" key="4">
    <source>
        <dbReference type="ARBA" id="ARBA00022723"/>
    </source>
</evidence>
<keyword evidence="6" id="KW-0106">Calcium</keyword>
<dbReference type="Gene3D" id="2.60.120.260">
    <property type="entry name" value="Galactose-binding domain-like"/>
    <property type="match status" value="4"/>
</dbReference>
<dbReference type="GO" id="GO:0042806">
    <property type="term" value="F:fucose binding"/>
    <property type="evidence" value="ECO:0007669"/>
    <property type="project" value="UniProtKB-ARBA"/>
</dbReference>
<dbReference type="GO" id="GO:0046872">
    <property type="term" value="F:metal ion binding"/>
    <property type="evidence" value="ECO:0007669"/>
    <property type="project" value="UniProtKB-KW"/>
</dbReference>
<evidence type="ECO:0000256" key="8">
    <source>
        <dbReference type="PROSITE-ProRule" id="PRU01172"/>
    </source>
</evidence>
<dbReference type="PRINTS" id="PR00895">
    <property type="entry name" value="PENTAXIN"/>
</dbReference>
<dbReference type="InterPro" id="IPR013320">
    <property type="entry name" value="ConA-like_dom_sf"/>
</dbReference>
<evidence type="ECO:0000256" key="1">
    <source>
        <dbReference type="ARBA" id="ARBA00002219"/>
    </source>
</evidence>
<feature type="domain" description="Pentraxin (PTX)" evidence="9">
    <location>
        <begin position="550"/>
        <end position="749"/>
    </location>
</feature>
<dbReference type="PROSITE" id="PS00289">
    <property type="entry name" value="PTX_1"/>
    <property type="match status" value="1"/>
</dbReference>
<evidence type="ECO:0000259" key="9">
    <source>
        <dbReference type="PROSITE" id="PS51828"/>
    </source>
</evidence>
<evidence type="ECO:0000256" key="6">
    <source>
        <dbReference type="ARBA" id="ARBA00022837"/>
    </source>
</evidence>
<dbReference type="Pfam" id="PF00354">
    <property type="entry name" value="Pentaxin"/>
    <property type="match status" value="1"/>
</dbReference>
<dbReference type="InterPro" id="IPR001759">
    <property type="entry name" value="PTX_dom"/>
</dbReference>
<name>A0A4D9EAW7_9SAUR</name>
<keyword evidence="4" id="KW-0479">Metal-binding</keyword>
<dbReference type="InterPro" id="IPR051941">
    <property type="entry name" value="BG_Antigen-Binding_Lectin"/>
</dbReference>
<dbReference type="InterPro" id="IPR008979">
    <property type="entry name" value="Galactose-bd-like_sf"/>
</dbReference>
<dbReference type="CDD" id="cd00152">
    <property type="entry name" value="PTX"/>
    <property type="match status" value="1"/>
</dbReference>
<keyword evidence="11" id="KW-1185">Reference proteome</keyword>
<sequence>MEVRQTLSFGCEGMQGQYVTVTIPGREEFLSLCEVQVLGLLWLYVVPEVALEGVASQSSVYDKYGNPGNAIDGSASSDYLRGKCSHTDLDINPWWTLDLRARVQVFRVKITNRGDCCEERINGAEIRIGSSPERGGRTNPRCAQIDSMGPGETRSFDCEGMQGQYVTVTIPGTEKYLTLCEVQVFGLPVNSSDLMLNETLGPRIPNGDRFETDIWITLNNSRAAPNVALGKTASQSSAAGEIEDNPMRAIDGSLLNHSPSQECSQTLSDFQPWWTVDLSTTFIVSSVVITNRGDCCKERINGAEIRIGNSPELGGTLNPRCATVESMELGQTLSFDCHGMQGRYVTVTIPRRAESLTLCEVQVFGLPLIFPVPNVAPHGIASQSSIYMDGNEAQNANDGSLSANALMGQCTHTLKEWSPWWRLDLKSEHKIFSVALTNRGDCCKNRINSAEIRIGNSNEQGGIKNPRCGTVFRMDYEETLSFDCVGMQGQYVTVTIPGRAEYLSLCEVQVFGRPVSPLIFPGYLSIEADWMILLPKTSPEQNPVKQNGLLGKAFIFPEETDSSYVVLSPAQPLSLGAFTLCMKVASELPPNREIILFSYRTKHYDELNVWQEFNGTFSLYLSGPGVHFTLPKLDTFRSHMCVTWESKSGLTAFWVNGKRSLRKVLRPGHRIQPQGIVMLGQDPDTFWGSFEKAQSFVGEISDLYMWDRVLSPSIIHNVYLDHSFPKGNIFDWKSLSYKCTGNVIVPSEL</sequence>
<dbReference type="GO" id="GO:0010185">
    <property type="term" value="P:regulation of cellular defense response"/>
    <property type="evidence" value="ECO:0007669"/>
    <property type="project" value="UniProtKB-ARBA"/>
</dbReference>
<gene>
    <name evidence="10" type="ORF">DR999_PMT09905</name>
</gene>
<reference evidence="10 11" key="2">
    <citation type="submission" date="2019-04" db="EMBL/GenBank/DDBJ databases">
        <title>The genome sequence of big-headed turtle.</title>
        <authorList>
            <person name="Gong S."/>
        </authorList>
    </citation>
    <scope>NUCLEOTIDE SEQUENCE [LARGE SCALE GENOMIC DNA]</scope>
    <source>
        <strain evidence="10">DO16091913</strain>
        <tissue evidence="10">Muscle</tissue>
    </source>
</reference>